<dbReference type="Gene3D" id="3.30.420.40">
    <property type="match status" value="2"/>
</dbReference>
<protein>
    <recommendedName>
        <fullName evidence="3">tRNA threonylcarbamoyladenosine biosynthesis protein TsaB</fullName>
    </recommendedName>
    <alternativeName>
        <fullName evidence="6">t(6)A37 threonylcarbamoyladenosine biosynthesis protein TsaB</fullName>
    </alternativeName>
</protein>
<proteinExistence type="inferred from homology"/>
<dbReference type="AlphaFoldDB" id="A0AA41ZE54"/>
<sequence>MSILLALDASSSACSVALWLDGQVYSDHVIAPREHTRRLMPMVDALLAEAGITPAHLDALAYGRGPGSFTGIRIAAGTVQGLAFGLDRPVIPVSTLETLAAGAVRIHGATQVIPAFDARMNEIYVAAYRVKQTGLPGLESCAGEQVIAPELLEPVAGFSSGWFAAGSGWGLKERMPEGCLVGLEGMDTTMEPDARDMACLAADAFAAGNMMAPHEAVPVYLRDQVTSRRQ</sequence>
<evidence type="ECO:0000256" key="4">
    <source>
        <dbReference type="ARBA" id="ARBA00022490"/>
    </source>
</evidence>
<evidence type="ECO:0000256" key="6">
    <source>
        <dbReference type="ARBA" id="ARBA00032446"/>
    </source>
</evidence>
<evidence type="ECO:0000313" key="9">
    <source>
        <dbReference type="Proteomes" id="UP001165678"/>
    </source>
</evidence>
<keyword evidence="9" id="KW-1185">Reference proteome</keyword>
<dbReference type="PANTHER" id="PTHR11735">
    <property type="entry name" value="TRNA N6-ADENOSINE THREONYLCARBAMOYLTRANSFERASE"/>
    <property type="match status" value="1"/>
</dbReference>
<accession>A0AA41ZE54</accession>
<keyword evidence="4" id="KW-0963">Cytoplasm</keyword>
<keyword evidence="8" id="KW-0012">Acyltransferase</keyword>
<keyword evidence="5" id="KW-0819">tRNA processing</keyword>
<dbReference type="Pfam" id="PF00814">
    <property type="entry name" value="TsaD"/>
    <property type="match status" value="1"/>
</dbReference>
<dbReference type="GO" id="GO:0002949">
    <property type="term" value="P:tRNA threonylcarbamoyladenosine modification"/>
    <property type="evidence" value="ECO:0007669"/>
    <property type="project" value="InterPro"/>
</dbReference>
<feature type="domain" description="Gcp-like" evidence="7">
    <location>
        <begin position="30"/>
        <end position="152"/>
    </location>
</feature>
<comment type="caution">
    <text evidence="8">The sequence shown here is derived from an EMBL/GenBank/DDBJ whole genome shotgun (WGS) entry which is preliminary data.</text>
</comment>
<dbReference type="InterPro" id="IPR000905">
    <property type="entry name" value="Gcp-like_dom"/>
</dbReference>
<evidence type="ECO:0000313" key="8">
    <source>
        <dbReference type="EMBL" id="MCX2522820.1"/>
    </source>
</evidence>
<organism evidence="8 9">
    <name type="scientific">Larsenimonas rhizosphaerae</name>
    <dbReference type="NCBI Taxonomy" id="2944682"/>
    <lineage>
        <taxon>Bacteria</taxon>
        <taxon>Pseudomonadati</taxon>
        <taxon>Pseudomonadota</taxon>
        <taxon>Gammaproteobacteria</taxon>
        <taxon>Oceanospirillales</taxon>
        <taxon>Halomonadaceae</taxon>
        <taxon>Larsenimonas</taxon>
    </lineage>
</organism>
<evidence type="ECO:0000259" key="7">
    <source>
        <dbReference type="Pfam" id="PF00814"/>
    </source>
</evidence>
<evidence type="ECO:0000256" key="3">
    <source>
        <dbReference type="ARBA" id="ARBA00019012"/>
    </source>
</evidence>
<dbReference type="PANTHER" id="PTHR11735:SF11">
    <property type="entry name" value="TRNA THREONYLCARBAMOYLADENOSINE BIOSYNTHESIS PROTEIN TSAB"/>
    <property type="match status" value="1"/>
</dbReference>
<dbReference type="CDD" id="cd24032">
    <property type="entry name" value="ASKHA_NBD_TsaB"/>
    <property type="match status" value="1"/>
</dbReference>
<dbReference type="Proteomes" id="UP001165678">
    <property type="component" value="Unassembled WGS sequence"/>
</dbReference>
<gene>
    <name evidence="8" type="primary">tsaB</name>
    <name evidence="8" type="ORF">OQ287_01025</name>
</gene>
<dbReference type="InterPro" id="IPR022496">
    <property type="entry name" value="T6A_TsaB"/>
</dbReference>
<dbReference type="EMBL" id="JAPIVE010000001">
    <property type="protein sequence ID" value="MCX2522820.1"/>
    <property type="molecule type" value="Genomic_DNA"/>
</dbReference>
<dbReference type="GO" id="GO:0005829">
    <property type="term" value="C:cytosol"/>
    <property type="evidence" value="ECO:0007669"/>
    <property type="project" value="TreeGrafter"/>
</dbReference>
<comment type="subcellular location">
    <subcellularLocation>
        <location evidence="1">Cytoplasm</location>
    </subcellularLocation>
</comment>
<name>A0AA41ZE54_9GAMM</name>
<dbReference type="FunFam" id="3.30.420.40:FF:000097">
    <property type="entry name" value="tRNA threonylcarbamoyladenosine biosynthesis protein TsaB"/>
    <property type="match status" value="1"/>
</dbReference>
<dbReference type="NCBIfam" id="TIGR03725">
    <property type="entry name" value="T6A_YeaZ"/>
    <property type="match status" value="1"/>
</dbReference>
<evidence type="ECO:0000256" key="5">
    <source>
        <dbReference type="ARBA" id="ARBA00022694"/>
    </source>
</evidence>
<dbReference type="SUPFAM" id="SSF53067">
    <property type="entry name" value="Actin-like ATPase domain"/>
    <property type="match status" value="2"/>
</dbReference>
<reference evidence="8" key="1">
    <citation type="submission" date="2022-11" db="EMBL/GenBank/DDBJ databases">
        <title>Larsenimonas rhizosphaerae sp. nov., isolated from a tidal mudflat.</title>
        <authorList>
            <person name="Lee S.D."/>
            <person name="Kim I.S."/>
        </authorList>
    </citation>
    <scope>NUCLEOTIDE SEQUENCE</scope>
    <source>
        <strain evidence="8">GH2-1</strain>
    </source>
</reference>
<comment type="similarity">
    <text evidence="2">Belongs to the KAE1 / TsaD family. TsaB subfamily.</text>
</comment>
<evidence type="ECO:0000256" key="2">
    <source>
        <dbReference type="ARBA" id="ARBA00010493"/>
    </source>
</evidence>
<dbReference type="GO" id="GO:0016746">
    <property type="term" value="F:acyltransferase activity"/>
    <property type="evidence" value="ECO:0007669"/>
    <property type="project" value="UniProtKB-KW"/>
</dbReference>
<keyword evidence="8" id="KW-0808">Transferase</keyword>
<evidence type="ECO:0000256" key="1">
    <source>
        <dbReference type="ARBA" id="ARBA00004496"/>
    </source>
</evidence>
<dbReference type="RefSeq" id="WP_250936052.1">
    <property type="nucleotide sequence ID" value="NZ_JAMLJK010000001.1"/>
</dbReference>
<dbReference type="InterPro" id="IPR043129">
    <property type="entry name" value="ATPase_NBD"/>
</dbReference>